<feature type="compositionally biased region" description="Pro residues" evidence="1">
    <location>
        <begin position="179"/>
        <end position="188"/>
    </location>
</feature>
<organism evidence="2 3">
    <name type="scientific">Vitrella brassicaformis (strain CCMP3155)</name>
    <dbReference type="NCBI Taxonomy" id="1169540"/>
    <lineage>
        <taxon>Eukaryota</taxon>
        <taxon>Sar</taxon>
        <taxon>Alveolata</taxon>
        <taxon>Colpodellida</taxon>
        <taxon>Vitrellaceae</taxon>
        <taxon>Vitrella</taxon>
    </lineage>
</organism>
<reference evidence="2 3" key="1">
    <citation type="submission" date="2014-11" db="EMBL/GenBank/DDBJ databases">
        <authorList>
            <person name="Zhu J."/>
            <person name="Qi W."/>
            <person name="Song R."/>
        </authorList>
    </citation>
    <scope>NUCLEOTIDE SEQUENCE [LARGE SCALE GENOMIC DNA]</scope>
</reference>
<feature type="region of interest" description="Disordered" evidence="1">
    <location>
        <begin position="21"/>
        <end position="220"/>
    </location>
</feature>
<protein>
    <submittedName>
        <fullName evidence="2">Uncharacterized protein</fullName>
    </submittedName>
</protein>
<feature type="compositionally biased region" description="Low complexity" evidence="1">
    <location>
        <begin position="88"/>
        <end position="98"/>
    </location>
</feature>
<feature type="compositionally biased region" description="Basic residues" evidence="1">
    <location>
        <begin position="53"/>
        <end position="63"/>
    </location>
</feature>
<gene>
    <name evidence="2" type="ORF">Vbra_6135</name>
</gene>
<dbReference type="InParanoid" id="A0A0G4G1I8"/>
<evidence type="ECO:0000313" key="2">
    <source>
        <dbReference type="EMBL" id="CEM21888.1"/>
    </source>
</evidence>
<proteinExistence type="predicted"/>
<evidence type="ECO:0000313" key="3">
    <source>
        <dbReference type="Proteomes" id="UP000041254"/>
    </source>
</evidence>
<dbReference type="EMBL" id="CDMY01000544">
    <property type="protein sequence ID" value="CEM21888.1"/>
    <property type="molecule type" value="Genomic_DNA"/>
</dbReference>
<evidence type="ECO:0000256" key="1">
    <source>
        <dbReference type="SAM" id="MobiDB-lite"/>
    </source>
</evidence>
<sequence length="220" mass="23182">MALALTPRGSPLFGQGCVVLPGSPYPSHKATRGKQRQLSNARDLDGPAVNTRSKAKSRTKSKKAPGMSTKALTVGTVSTAVDDDKDSVSVGSWDSAMMDMDEVEMEDGQGEQRGGDTEGGSPSDASHMGALYNIACSPSPPPEQGDTRTDSPSFMAMESPPRPHYPYLTLRTTPHMTFAPPPPRPSSPPTDTDHKRKKPANVSPSPSVSVSDLIAPGSKP</sequence>
<accession>A0A0G4G1I8</accession>
<keyword evidence="3" id="KW-1185">Reference proteome</keyword>
<dbReference type="VEuPathDB" id="CryptoDB:Vbra_6135"/>
<name>A0A0G4G1I8_VITBC</name>
<feature type="compositionally biased region" description="Acidic residues" evidence="1">
    <location>
        <begin position="99"/>
        <end position="109"/>
    </location>
</feature>
<dbReference type="AlphaFoldDB" id="A0A0G4G1I8"/>
<feature type="compositionally biased region" description="Low complexity" evidence="1">
    <location>
        <begin position="202"/>
        <end position="211"/>
    </location>
</feature>
<dbReference type="Proteomes" id="UP000041254">
    <property type="component" value="Unassembled WGS sequence"/>
</dbReference>